<keyword evidence="7" id="KW-1185">Reference proteome</keyword>
<dbReference type="PANTHER" id="PTHR39136:SF1">
    <property type="entry name" value="ALTERED INHERITANCE OF MITOCHONDRIA PROTEIN 11"/>
    <property type="match status" value="1"/>
</dbReference>
<evidence type="ECO:0000256" key="3">
    <source>
        <dbReference type="ARBA" id="ARBA00023136"/>
    </source>
</evidence>
<evidence type="ECO:0000256" key="1">
    <source>
        <dbReference type="ARBA" id="ARBA00022692"/>
    </source>
</evidence>
<dbReference type="EMBL" id="ML996573">
    <property type="protein sequence ID" value="KAF2757320.1"/>
    <property type="molecule type" value="Genomic_DNA"/>
</dbReference>
<dbReference type="OrthoDB" id="3558022at2759"/>
<dbReference type="InterPro" id="IPR038814">
    <property type="entry name" value="AIM11"/>
</dbReference>
<evidence type="ECO:0000313" key="7">
    <source>
        <dbReference type="Proteomes" id="UP000799437"/>
    </source>
</evidence>
<name>A0A6A6W5U6_9PEZI</name>
<protein>
    <recommendedName>
        <fullName evidence="4">Altered inheritance of mitochondria protein 11</fullName>
    </recommendedName>
</protein>
<keyword evidence="1 4" id="KW-0812">Transmembrane</keyword>
<comment type="similarity">
    <text evidence="4">Belongs to the AIM11 family.</text>
</comment>
<evidence type="ECO:0000256" key="5">
    <source>
        <dbReference type="SAM" id="MobiDB-lite"/>
    </source>
</evidence>
<sequence>MGLFSRSAQAPTPETSPEARAAPPAVPRTPSEHEPPTRLPWSEPRKPLVMFFAGAAFLLLSTTLTKKAIMRRWTASKPKYYQPNMQPNKVKGIIEAVEALQIATLNVMSGAIMFTGGALWALQISNKEILRARLGVFKASVGLDTSGGQSNENES</sequence>
<feature type="region of interest" description="Disordered" evidence="5">
    <location>
        <begin position="1"/>
        <end position="41"/>
    </location>
</feature>
<dbReference type="AlphaFoldDB" id="A0A6A6W5U6"/>
<dbReference type="Proteomes" id="UP000799437">
    <property type="component" value="Unassembled WGS sequence"/>
</dbReference>
<keyword evidence="3 4" id="KW-0472">Membrane</keyword>
<reference evidence="6" key="1">
    <citation type="journal article" date="2020" name="Stud. Mycol.">
        <title>101 Dothideomycetes genomes: a test case for predicting lifestyles and emergence of pathogens.</title>
        <authorList>
            <person name="Haridas S."/>
            <person name="Albert R."/>
            <person name="Binder M."/>
            <person name="Bloem J."/>
            <person name="Labutti K."/>
            <person name="Salamov A."/>
            <person name="Andreopoulos B."/>
            <person name="Baker S."/>
            <person name="Barry K."/>
            <person name="Bills G."/>
            <person name="Bluhm B."/>
            <person name="Cannon C."/>
            <person name="Castanera R."/>
            <person name="Culley D."/>
            <person name="Daum C."/>
            <person name="Ezra D."/>
            <person name="Gonzalez J."/>
            <person name="Henrissat B."/>
            <person name="Kuo A."/>
            <person name="Liang C."/>
            <person name="Lipzen A."/>
            <person name="Lutzoni F."/>
            <person name="Magnuson J."/>
            <person name="Mondo S."/>
            <person name="Nolan M."/>
            <person name="Ohm R."/>
            <person name="Pangilinan J."/>
            <person name="Park H.-J."/>
            <person name="Ramirez L."/>
            <person name="Alfaro M."/>
            <person name="Sun H."/>
            <person name="Tritt A."/>
            <person name="Yoshinaga Y."/>
            <person name="Zwiers L.-H."/>
            <person name="Turgeon B."/>
            <person name="Goodwin S."/>
            <person name="Spatafora J."/>
            <person name="Crous P."/>
            <person name="Grigoriev I."/>
        </authorList>
    </citation>
    <scope>NUCLEOTIDE SEQUENCE</scope>
    <source>
        <strain evidence="6">CBS 121739</strain>
    </source>
</reference>
<dbReference type="GO" id="GO:0016020">
    <property type="term" value="C:membrane"/>
    <property type="evidence" value="ECO:0007669"/>
    <property type="project" value="UniProtKB-SubCell"/>
</dbReference>
<gene>
    <name evidence="4" type="primary">AIM11</name>
    <name evidence="6" type="ORF">EJ05DRAFT_386422</name>
</gene>
<evidence type="ECO:0000313" key="6">
    <source>
        <dbReference type="EMBL" id="KAF2757320.1"/>
    </source>
</evidence>
<feature type="transmembrane region" description="Helical" evidence="4">
    <location>
        <begin position="48"/>
        <end position="69"/>
    </location>
</feature>
<comment type="subcellular location">
    <subcellularLocation>
        <location evidence="4">Membrane</location>
        <topology evidence="4">Multi-pass membrane protein</topology>
    </subcellularLocation>
</comment>
<feature type="compositionally biased region" description="Polar residues" evidence="5">
    <location>
        <begin position="1"/>
        <end position="15"/>
    </location>
</feature>
<proteinExistence type="inferred from homology"/>
<organism evidence="6 7">
    <name type="scientific">Pseudovirgaria hyperparasitica</name>
    <dbReference type="NCBI Taxonomy" id="470096"/>
    <lineage>
        <taxon>Eukaryota</taxon>
        <taxon>Fungi</taxon>
        <taxon>Dikarya</taxon>
        <taxon>Ascomycota</taxon>
        <taxon>Pezizomycotina</taxon>
        <taxon>Dothideomycetes</taxon>
        <taxon>Dothideomycetes incertae sedis</taxon>
        <taxon>Acrospermales</taxon>
        <taxon>Acrospermaceae</taxon>
        <taxon>Pseudovirgaria</taxon>
    </lineage>
</organism>
<dbReference type="PANTHER" id="PTHR39136">
    <property type="entry name" value="ALTERED INHERITANCE OF MITOCHONDRIA PROTEIN 11"/>
    <property type="match status" value="1"/>
</dbReference>
<evidence type="ECO:0000256" key="2">
    <source>
        <dbReference type="ARBA" id="ARBA00022989"/>
    </source>
</evidence>
<keyword evidence="2 4" id="KW-1133">Transmembrane helix</keyword>
<evidence type="ECO:0000256" key="4">
    <source>
        <dbReference type="RuleBase" id="RU367098"/>
    </source>
</evidence>
<accession>A0A6A6W5U6</accession>
<dbReference type="GO" id="GO:0005739">
    <property type="term" value="C:mitochondrion"/>
    <property type="evidence" value="ECO:0007669"/>
    <property type="project" value="TreeGrafter"/>
</dbReference>